<dbReference type="InterPro" id="IPR050661">
    <property type="entry name" value="BglG_antiterminators"/>
</dbReference>
<reference evidence="3 4" key="1">
    <citation type="journal article" date="2013" name="Genome Announc.">
        <title>Complete Genome Sequence of Carnobacterium gilichinskyi Strain WN1359T (DSM 27470T).</title>
        <authorList>
            <person name="Leonard M.T."/>
            <person name="Panayotova N."/>
            <person name="Farmerie W.G."/>
            <person name="Triplett E.W."/>
            <person name="Nicholson W.L."/>
        </authorList>
    </citation>
    <scope>NUCLEOTIDE SEQUENCE [LARGE SCALE GENOMIC DNA]</scope>
    <source>
        <strain evidence="3 4">WN1359</strain>
    </source>
</reference>
<dbReference type="STRING" id="1266845.Q783_00650"/>
<dbReference type="Gene3D" id="1.10.1790.10">
    <property type="entry name" value="PRD domain"/>
    <property type="match status" value="2"/>
</dbReference>
<accession>U5SAL7</accession>
<organism evidence="3 4">
    <name type="scientific">Carnobacterium inhibens subsp. gilichinskyi</name>
    <dbReference type="NCBI Taxonomy" id="1266845"/>
    <lineage>
        <taxon>Bacteria</taxon>
        <taxon>Bacillati</taxon>
        <taxon>Bacillota</taxon>
        <taxon>Bacilli</taxon>
        <taxon>Lactobacillales</taxon>
        <taxon>Carnobacteriaceae</taxon>
        <taxon>Carnobacterium</taxon>
    </lineage>
</organism>
<dbReference type="AlphaFoldDB" id="U5SAL7"/>
<feature type="domain" description="PRD" evidence="2">
    <location>
        <begin position="84"/>
        <end position="189"/>
    </location>
</feature>
<dbReference type="Proteomes" id="UP000017469">
    <property type="component" value="Chromosome"/>
</dbReference>
<feature type="domain" description="PRD" evidence="2">
    <location>
        <begin position="190"/>
        <end position="299"/>
    </location>
</feature>
<evidence type="ECO:0000259" key="2">
    <source>
        <dbReference type="PROSITE" id="PS51372"/>
    </source>
</evidence>
<dbReference type="Pfam" id="PF00874">
    <property type="entry name" value="PRD"/>
    <property type="match status" value="2"/>
</dbReference>
<evidence type="ECO:0000313" key="4">
    <source>
        <dbReference type="Proteomes" id="UP000017469"/>
    </source>
</evidence>
<dbReference type="PANTHER" id="PTHR30185">
    <property type="entry name" value="CRYPTIC BETA-GLUCOSIDE BGL OPERON ANTITERMINATOR"/>
    <property type="match status" value="1"/>
</dbReference>
<dbReference type="Pfam" id="PF03123">
    <property type="entry name" value="CAT_RBD"/>
    <property type="match status" value="1"/>
</dbReference>
<dbReference type="PATRIC" id="fig|1266845.5.peg.121"/>
<name>U5SAL7_9LACT</name>
<dbReference type="SMART" id="SM01061">
    <property type="entry name" value="CAT_RBD"/>
    <property type="match status" value="1"/>
</dbReference>
<dbReference type="InterPro" id="IPR011608">
    <property type="entry name" value="PRD"/>
</dbReference>
<evidence type="ECO:0000256" key="1">
    <source>
        <dbReference type="ARBA" id="ARBA00022737"/>
    </source>
</evidence>
<dbReference type="PANTHER" id="PTHR30185:SF15">
    <property type="entry name" value="CRYPTIC BETA-GLUCOSIDE BGL OPERON ANTITERMINATOR"/>
    <property type="match status" value="1"/>
</dbReference>
<dbReference type="KEGG" id="caw:Q783_00650"/>
<dbReference type="HOGENOM" id="CLU_078802_0_0_9"/>
<dbReference type="InterPro" id="IPR036650">
    <property type="entry name" value="CAT_RNA-bd_dom_sf"/>
</dbReference>
<dbReference type="GO" id="GO:0003723">
    <property type="term" value="F:RNA binding"/>
    <property type="evidence" value="ECO:0007669"/>
    <property type="project" value="InterPro"/>
</dbReference>
<dbReference type="NCBIfam" id="NF046042">
    <property type="entry name" value="LicT"/>
    <property type="match status" value="1"/>
</dbReference>
<dbReference type="GO" id="GO:0006355">
    <property type="term" value="P:regulation of DNA-templated transcription"/>
    <property type="evidence" value="ECO:0007669"/>
    <property type="project" value="InterPro"/>
</dbReference>
<dbReference type="SUPFAM" id="SSF63520">
    <property type="entry name" value="PTS-regulatory domain, PRD"/>
    <property type="match status" value="2"/>
</dbReference>
<evidence type="ECO:0000313" key="3">
    <source>
        <dbReference type="EMBL" id="AGY80892.1"/>
    </source>
</evidence>
<keyword evidence="1" id="KW-0677">Repeat</keyword>
<dbReference type="Gene3D" id="2.30.24.10">
    <property type="entry name" value="CAT RNA-binding domain"/>
    <property type="match status" value="1"/>
</dbReference>
<dbReference type="EMBL" id="CP006812">
    <property type="protein sequence ID" value="AGY80892.1"/>
    <property type="molecule type" value="Genomic_DNA"/>
</dbReference>
<protein>
    <submittedName>
        <fullName evidence="3">Transcription antiterminator BglG</fullName>
    </submittedName>
</protein>
<sequence length="299" mass="34636">MSLGFLFFYKTKVGEQSDKMRIEKVLNNNVVITLTDTNEEMVVMGRGIAFQRKVGDTIEVEKIEKTFVPEGNEGIETFSTLFKEINPEIIEIATDTIKYAQTILKTKLSNNIYLTLTDHLDYAIKRTSEGIDIKNPLTWEIKKFYKAEYEIGLKALEHIKTKLGVIMNEDEAASIALHIVNAKQEGQEIGITVKMTEVVQDILTIVRLQFGITFDEDSFNYSRFVTHLQYFARRMLEHDNKNSNDDFLFEQVKIKYPKAFECTNRINNYLESKHHTSLSKDEQVYLAIHIQRVTSEKIK</sequence>
<dbReference type="eggNOG" id="COG3711">
    <property type="taxonomic scope" value="Bacteria"/>
</dbReference>
<dbReference type="SUPFAM" id="SSF50151">
    <property type="entry name" value="SacY-like RNA-binding domain"/>
    <property type="match status" value="1"/>
</dbReference>
<dbReference type="PROSITE" id="PS51372">
    <property type="entry name" value="PRD_2"/>
    <property type="match status" value="2"/>
</dbReference>
<dbReference type="InterPro" id="IPR036634">
    <property type="entry name" value="PRD_sf"/>
</dbReference>
<dbReference type="InterPro" id="IPR004341">
    <property type="entry name" value="CAT_RNA-bd_dom"/>
</dbReference>
<gene>
    <name evidence="3" type="ORF">Q783_00650</name>
</gene>
<proteinExistence type="predicted"/>